<protein>
    <submittedName>
        <fullName evidence="2">Uncharacterized protein</fullName>
    </submittedName>
</protein>
<keyword evidence="1" id="KW-0472">Membrane</keyword>
<proteinExistence type="predicted"/>
<accession>A0A382US56</accession>
<evidence type="ECO:0000256" key="1">
    <source>
        <dbReference type="SAM" id="Phobius"/>
    </source>
</evidence>
<keyword evidence="1" id="KW-0812">Transmembrane</keyword>
<feature type="transmembrane region" description="Helical" evidence="1">
    <location>
        <begin position="7"/>
        <end position="30"/>
    </location>
</feature>
<keyword evidence="1" id="KW-1133">Transmembrane helix</keyword>
<reference evidence="2" key="1">
    <citation type="submission" date="2018-05" db="EMBL/GenBank/DDBJ databases">
        <authorList>
            <person name="Lanie J.A."/>
            <person name="Ng W.-L."/>
            <person name="Kazmierczak K.M."/>
            <person name="Andrzejewski T.M."/>
            <person name="Davidsen T.M."/>
            <person name="Wayne K.J."/>
            <person name="Tettelin H."/>
            <person name="Glass J.I."/>
            <person name="Rusch D."/>
            <person name="Podicherti R."/>
            <person name="Tsui H.-C.T."/>
            <person name="Winkler M.E."/>
        </authorList>
    </citation>
    <scope>NUCLEOTIDE SEQUENCE</scope>
</reference>
<gene>
    <name evidence="2" type="ORF">METZ01_LOCUS389904</name>
</gene>
<dbReference type="AlphaFoldDB" id="A0A382US56"/>
<evidence type="ECO:0000313" key="2">
    <source>
        <dbReference type="EMBL" id="SVD37050.1"/>
    </source>
</evidence>
<name>A0A382US56_9ZZZZ</name>
<sequence length="35" mass="3945">MIRRHLTVFVIATFFGTAAYVTMIVLNILFTTLGL</sequence>
<dbReference type="EMBL" id="UINC01146366">
    <property type="protein sequence ID" value="SVD37050.1"/>
    <property type="molecule type" value="Genomic_DNA"/>
</dbReference>
<organism evidence="2">
    <name type="scientific">marine metagenome</name>
    <dbReference type="NCBI Taxonomy" id="408172"/>
    <lineage>
        <taxon>unclassified sequences</taxon>
        <taxon>metagenomes</taxon>
        <taxon>ecological metagenomes</taxon>
    </lineage>
</organism>